<feature type="compositionally biased region" description="Polar residues" evidence="1">
    <location>
        <begin position="146"/>
        <end position="163"/>
    </location>
</feature>
<evidence type="ECO:0000313" key="2">
    <source>
        <dbReference type="EMBL" id="KAJ8969456.1"/>
    </source>
</evidence>
<dbReference type="Gene3D" id="1.10.2080.10">
    <property type="entry name" value="Insect odorant-binding protein A10/Ejaculatory bulb-specific protein 3"/>
    <property type="match status" value="1"/>
</dbReference>
<dbReference type="InterPro" id="IPR036682">
    <property type="entry name" value="OS_D_A10/PebIII_sf"/>
</dbReference>
<feature type="region of interest" description="Disordered" evidence="1">
    <location>
        <begin position="146"/>
        <end position="171"/>
    </location>
</feature>
<dbReference type="EMBL" id="JAPWTJ010001798">
    <property type="protein sequence ID" value="KAJ8969456.1"/>
    <property type="molecule type" value="Genomic_DNA"/>
</dbReference>
<sequence>ILPDALRTNCAKCTEKQKTVTLRAIRRLKKEYPKIWAQMAKQWDPDDIYVKKFESTFGGKQSVAVLQPPVQIQNRFGEGEDKGITNAINEVFTSSITASPPTKTSTSTTPSTTSPTSAPSTSIVSSTTTSTSTTIRISNVPRISVTTSTNKPPNLNTIATSAKPTKRPRPNLGASIQATVSLGPRIVGEFVRGIGAIGTRVVETGAEIAGVVLRNIARPL</sequence>
<keyword evidence="3" id="KW-1185">Reference proteome</keyword>
<dbReference type="Proteomes" id="UP001162164">
    <property type="component" value="Unassembled WGS sequence"/>
</dbReference>
<gene>
    <name evidence="2" type="ORF">NQ317_008788</name>
</gene>
<feature type="compositionally biased region" description="Low complexity" evidence="1">
    <location>
        <begin position="93"/>
        <end position="133"/>
    </location>
</feature>
<dbReference type="PANTHER" id="PTHR11257">
    <property type="entry name" value="CHEMOSENSORY PROTEIN-RELATED"/>
    <property type="match status" value="1"/>
</dbReference>
<organism evidence="2 3">
    <name type="scientific">Molorchus minor</name>
    <dbReference type="NCBI Taxonomy" id="1323400"/>
    <lineage>
        <taxon>Eukaryota</taxon>
        <taxon>Metazoa</taxon>
        <taxon>Ecdysozoa</taxon>
        <taxon>Arthropoda</taxon>
        <taxon>Hexapoda</taxon>
        <taxon>Insecta</taxon>
        <taxon>Pterygota</taxon>
        <taxon>Neoptera</taxon>
        <taxon>Endopterygota</taxon>
        <taxon>Coleoptera</taxon>
        <taxon>Polyphaga</taxon>
        <taxon>Cucujiformia</taxon>
        <taxon>Chrysomeloidea</taxon>
        <taxon>Cerambycidae</taxon>
        <taxon>Lamiinae</taxon>
        <taxon>Monochamini</taxon>
        <taxon>Molorchus</taxon>
    </lineage>
</organism>
<proteinExistence type="predicted"/>
<evidence type="ECO:0000256" key="1">
    <source>
        <dbReference type="SAM" id="MobiDB-lite"/>
    </source>
</evidence>
<protein>
    <submittedName>
        <fullName evidence="2">Uncharacterized protein</fullName>
    </submittedName>
</protein>
<dbReference type="PANTHER" id="PTHR11257:SF9">
    <property type="entry name" value="CHEMOSENSORY PROTEIN 13"/>
    <property type="match status" value="1"/>
</dbReference>
<comment type="caution">
    <text evidence="2">The sequence shown here is derived from an EMBL/GenBank/DDBJ whole genome shotgun (WGS) entry which is preliminary data.</text>
</comment>
<feature type="region of interest" description="Disordered" evidence="1">
    <location>
        <begin position="92"/>
        <end position="133"/>
    </location>
</feature>
<reference evidence="2" key="1">
    <citation type="journal article" date="2023" name="Insect Mol. Biol.">
        <title>Genome sequencing provides insights into the evolution of gene families encoding plant cell wall-degrading enzymes in longhorned beetles.</title>
        <authorList>
            <person name="Shin N.R."/>
            <person name="Okamura Y."/>
            <person name="Kirsch R."/>
            <person name="Pauchet Y."/>
        </authorList>
    </citation>
    <scope>NUCLEOTIDE SEQUENCE</scope>
    <source>
        <strain evidence="2">MMC_N1</strain>
    </source>
</reference>
<accession>A0ABQ9IZS4</accession>
<feature type="non-terminal residue" evidence="2">
    <location>
        <position position="1"/>
    </location>
</feature>
<dbReference type="Pfam" id="PF03392">
    <property type="entry name" value="OS-D"/>
    <property type="match status" value="1"/>
</dbReference>
<dbReference type="SUPFAM" id="SSF100910">
    <property type="entry name" value="Chemosensory protein Csp2"/>
    <property type="match status" value="1"/>
</dbReference>
<evidence type="ECO:0000313" key="3">
    <source>
        <dbReference type="Proteomes" id="UP001162164"/>
    </source>
</evidence>
<dbReference type="InterPro" id="IPR005055">
    <property type="entry name" value="A10/PebIII"/>
</dbReference>
<name>A0ABQ9IZS4_9CUCU</name>